<dbReference type="EMBL" id="CM044705">
    <property type="protein sequence ID" value="KAI5662700.1"/>
    <property type="molecule type" value="Genomic_DNA"/>
</dbReference>
<name>A0ACC0AQR7_CATRO</name>
<gene>
    <name evidence="1" type="ORF">M9H77_22023</name>
</gene>
<accession>A0ACC0AQR7</accession>
<keyword evidence="2" id="KW-1185">Reference proteome</keyword>
<proteinExistence type="predicted"/>
<organism evidence="1 2">
    <name type="scientific">Catharanthus roseus</name>
    <name type="common">Madagascar periwinkle</name>
    <name type="synonym">Vinca rosea</name>
    <dbReference type="NCBI Taxonomy" id="4058"/>
    <lineage>
        <taxon>Eukaryota</taxon>
        <taxon>Viridiplantae</taxon>
        <taxon>Streptophyta</taxon>
        <taxon>Embryophyta</taxon>
        <taxon>Tracheophyta</taxon>
        <taxon>Spermatophyta</taxon>
        <taxon>Magnoliopsida</taxon>
        <taxon>eudicotyledons</taxon>
        <taxon>Gunneridae</taxon>
        <taxon>Pentapetalae</taxon>
        <taxon>asterids</taxon>
        <taxon>lamiids</taxon>
        <taxon>Gentianales</taxon>
        <taxon>Apocynaceae</taxon>
        <taxon>Rauvolfioideae</taxon>
        <taxon>Vinceae</taxon>
        <taxon>Catharanthinae</taxon>
        <taxon>Catharanthus</taxon>
    </lineage>
</organism>
<evidence type="ECO:0000313" key="1">
    <source>
        <dbReference type="EMBL" id="KAI5662700.1"/>
    </source>
</evidence>
<sequence length="191" mass="21353">MGIWDELQSSISRLINRKLPGKSPSESDTFGAKPTTALVSNVTKIADAVKLNGAQKLDEYCPDPHRRDKIGRILTNLGKFAVESAVNESLKGVTGGLHVYKIVKEGLKDEPNSYPRNGIKKQDLMIAVEGMQAKMEKMQEEVNMLKQQNQISTDYSRELEPSEHSPADDEPIKNSASQETERKKVFIRSRL</sequence>
<comment type="caution">
    <text evidence="1">The sequence shown here is derived from an EMBL/GenBank/DDBJ whole genome shotgun (WGS) entry which is preliminary data.</text>
</comment>
<evidence type="ECO:0000313" key="2">
    <source>
        <dbReference type="Proteomes" id="UP001060085"/>
    </source>
</evidence>
<protein>
    <submittedName>
        <fullName evidence="1">Uncharacterized protein</fullName>
    </submittedName>
</protein>
<reference evidence="2" key="1">
    <citation type="journal article" date="2023" name="Nat. Plants">
        <title>Single-cell RNA sequencing provides a high-resolution roadmap for understanding the multicellular compartmentation of specialized metabolism.</title>
        <authorList>
            <person name="Sun S."/>
            <person name="Shen X."/>
            <person name="Li Y."/>
            <person name="Li Y."/>
            <person name="Wang S."/>
            <person name="Li R."/>
            <person name="Zhang H."/>
            <person name="Shen G."/>
            <person name="Guo B."/>
            <person name="Wei J."/>
            <person name="Xu J."/>
            <person name="St-Pierre B."/>
            <person name="Chen S."/>
            <person name="Sun C."/>
        </authorList>
    </citation>
    <scope>NUCLEOTIDE SEQUENCE [LARGE SCALE GENOMIC DNA]</scope>
</reference>
<dbReference type="Proteomes" id="UP001060085">
    <property type="component" value="Linkage Group LG05"/>
</dbReference>